<evidence type="ECO:0000256" key="1">
    <source>
        <dbReference type="SAM" id="MobiDB-lite"/>
    </source>
</evidence>
<dbReference type="Proteomes" id="UP000596742">
    <property type="component" value="Unassembled WGS sequence"/>
</dbReference>
<accession>A0A8B6ERM2</accession>
<keyword evidence="3" id="KW-1185">Reference proteome</keyword>
<dbReference type="EMBL" id="UYJE01005617">
    <property type="protein sequence ID" value="VDI38749.1"/>
    <property type="molecule type" value="Genomic_DNA"/>
</dbReference>
<sequence>MVSTRKKRDNAGYKLKDIIDSLTPKATKQKETHDNNEDSDSESDGEFAESFEKLTEDNDNEEINALENELKRLKTEKRKVELKRKIEEEKDNLKNLQLLPTVQPSVVALVQNSTKGDQNHEFSDIIACSTEKSGKAIQIVDFLWPEPIPQYQTITLAGDMEFRVGKKKTLHKISIEEWGYANIRILQELLKRNTALNVNTYLNYTADIFRLTSKYRWYSVLLYDKEYRDMQAEEKFTWGTYRQDLRDFQLVSKRENRTTRAMNDSTKPHGKQSANNDRRRGPFLPDGKEKSAGTLIITLVTAKIVEWCTIMLFVCQAVILLSQVTDTAVPLILMKSQKTRMRLRIRINPCSKKLKLFTF</sequence>
<proteinExistence type="predicted"/>
<dbReference type="OrthoDB" id="6106893at2759"/>
<evidence type="ECO:0000313" key="2">
    <source>
        <dbReference type="EMBL" id="VDI38749.1"/>
    </source>
</evidence>
<feature type="compositionally biased region" description="Basic and acidic residues" evidence="1">
    <location>
        <begin position="9"/>
        <end position="19"/>
    </location>
</feature>
<comment type="caution">
    <text evidence="2">The sequence shown here is derived from an EMBL/GenBank/DDBJ whole genome shotgun (WGS) entry which is preliminary data.</text>
</comment>
<reference evidence="2" key="1">
    <citation type="submission" date="2018-11" db="EMBL/GenBank/DDBJ databases">
        <authorList>
            <person name="Alioto T."/>
            <person name="Alioto T."/>
        </authorList>
    </citation>
    <scope>NUCLEOTIDE SEQUENCE</scope>
</reference>
<protein>
    <submittedName>
        <fullName evidence="2">Uncharacterized protein</fullName>
    </submittedName>
</protein>
<gene>
    <name evidence="2" type="ORF">MGAL_10B087380</name>
</gene>
<feature type="compositionally biased region" description="Basic and acidic residues" evidence="1">
    <location>
        <begin position="276"/>
        <end position="286"/>
    </location>
</feature>
<organism evidence="2 3">
    <name type="scientific">Mytilus galloprovincialis</name>
    <name type="common">Mediterranean mussel</name>
    <dbReference type="NCBI Taxonomy" id="29158"/>
    <lineage>
        <taxon>Eukaryota</taxon>
        <taxon>Metazoa</taxon>
        <taxon>Spiralia</taxon>
        <taxon>Lophotrochozoa</taxon>
        <taxon>Mollusca</taxon>
        <taxon>Bivalvia</taxon>
        <taxon>Autobranchia</taxon>
        <taxon>Pteriomorphia</taxon>
        <taxon>Mytilida</taxon>
        <taxon>Mytiloidea</taxon>
        <taxon>Mytilidae</taxon>
        <taxon>Mytilinae</taxon>
        <taxon>Mytilus</taxon>
    </lineage>
</organism>
<dbReference type="AlphaFoldDB" id="A0A8B6ERM2"/>
<feature type="region of interest" description="Disordered" evidence="1">
    <location>
        <begin position="1"/>
        <end position="62"/>
    </location>
</feature>
<name>A0A8B6ERM2_MYTGA</name>
<feature type="compositionally biased region" description="Acidic residues" evidence="1">
    <location>
        <begin position="37"/>
        <end position="49"/>
    </location>
</feature>
<feature type="region of interest" description="Disordered" evidence="1">
    <location>
        <begin position="257"/>
        <end position="286"/>
    </location>
</feature>
<evidence type="ECO:0000313" key="3">
    <source>
        <dbReference type="Proteomes" id="UP000596742"/>
    </source>
</evidence>